<reference evidence="1" key="1">
    <citation type="submission" date="2020-05" db="EMBL/GenBank/DDBJ databases">
        <title>Large-scale comparative analyses of tick genomes elucidate their genetic diversity and vector capacities.</title>
        <authorList>
            <person name="Jia N."/>
            <person name="Wang J."/>
            <person name="Shi W."/>
            <person name="Du L."/>
            <person name="Sun Y."/>
            <person name="Zhan W."/>
            <person name="Jiang J."/>
            <person name="Wang Q."/>
            <person name="Zhang B."/>
            <person name="Ji P."/>
            <person name="Sakyi L.B."/>
            <person name="Cui X."/>
            <person name="Yuan T."/>
            <person name="Jiang B."/>
            <person name="Yang W."/>
            <person name="Lam T.T.-Y."/>
            <person name="Chang Q."/>
            <person name="Ding S."/>
            <person name="Wang X."/>
            <person name="Zhu J."/>
            <person name="Ruan X."/>
            <person name="Zhao L."/>
            <person name="Wei J."/>
            <person name="Que T."/>
            <person name="Du C."/>
            <person name="Cheng J."/>
            <person name="Dai P."/>
            <person name="Han X."/>
            <person name="Huang E."/>
            <person name="Gao Y."/>
            <person name="Liu J."/>
            <person name="Shao H."/>
            <person name="Ye R."/>
            <person name="Li L."/>
            <person name="Wei W."/>
            <person name="Wang X."/>
            <person name="Wang C."/>
            <person name="Yang T."/>
            <person name="Huo Q."/>
            <person name="Li W."/>
            <person name="Guo W."/>
            <person name="Chen H."/>
            <person name="Zhou L."/>
            <person name="Ni X."/>
            <person name="Tian J."/>
            <person name="Zhou Y."/>
            <person name="Sheng Y."/>
            <person name="Liu T."/>
            <person name="Pan Y."/>
            <person name="Xia L."/>
            <person name="Li J."/>
            <person name="Zhao F."/>
            <person name="Cao W."/>
        </authorList>
    </citation>
    <scope>NUCLEOTIDE SEQUENCE</scope>
    <source>
        <strain evidence="1">Dsil-2018</strain>
    </source>
</reference>
<proteinExistence type="predicted"/>
<comment type="caution">
    <text evidence="1">The sequence shown here is derived from an EMBL/GenBank/DDBJ whole genome shotgun (WGS) entry which is preliminary data.</text>
</comment>
<protein>
    <submittedName>
        <fullName evidence="1">Uncharacterized protein</fullName>
    </submittedName>
</protein>
<name>A0ACB8E1V9_DERSI</name>
<sequence length="218" mass="24633">MSFHQGDVGVSLDSYPKPSGDDPATFRAPLRRRLFSSPLKEDFRRNVVSWFTKQLNHAEPWDVFADTTQFSIPKSAQEVTHRIQWNMERFRRNYGILFAVIMVGCIMSSMTLMVTVAAVGAVCAVLRVQHDEETVAVLGSKLMLSKNHRQVLAALVAFSLLYASDIWSTITWSLGVIAAVSSAHASLYGQLDYRKRPDDLEELHSFTQWSPLTDISFY</sequence>
<organism evidence="1 2">
    <name type="scientific">Dermacentor silvarum</name>
    <name type="common">Tick</name>
    <dbReference type="NCBI Taxonomy" id="543639"/>
    <lineage>
        <taxon>Eukaryota</taxon>
        <taxon>Metazoa</taxon>
        <taxon>Ecdysozoa</taxon>
        <taxon>Arthropoda</taxon>
        <taxon>Chelicerata</taxon>
        <taxon>Arachnida</taxon>
        <taxon>Acari</taxon>
        <taxon>Parasitiformes</taxon>
        <taxon>Ixodida</taxon>
        <taxon>Ixodoidea</taxon>
        <taxon>Ixodidae</taxon>
        <taxon>Rhipicephalinae</taxon>
        <taxon>Dermacentor</taxon>
    </lineage>
</organism>
<gene>
    <name evidence="1" type="ORF">HPB49_017417</name>
</gene>
<dbReference type="Proteomes" id="UP000821865">
    <property type="component" value="Chromosome 1"/>
</dbReference>
<evidence type="ECO:0000313" key="2">
    <source>
        <dbReference type="Proteomes" id="UP000821865"/>
    </source>
</evidence>
<dbReference type="EMBL" id="CM023470">
    <property type="protein sequence ID" value="KAH7980596.1"/>
    <property type="molecule type" value="Genomic_DNA"/>
</dbReference>
<keyword evidence="2" id="KW-1185">Reference proteome</keyword>
<evidence type="ECO:0000313" key="1">
    <source>
        <dbReference type="EMBL" id="KAH7980596.1"/>
    </source>
</evidence>
<accession>A0ACB8E1V9</accession>